<dbReference type="InterPro" id="IPR000834">
    <property type="entry name" value="Peptidase_M14"/>
</dbReference>
<gene>
    <name evidence="10" type="ORF">MACH26_10840</name>
</gene>
<protein>
    <submittedName>
        <fullName evidence="10">Peptidase M14</fullName>
    </submittedName>
</protein>
<dbReference type="PANTHER" id="PTHR11705">
    <property type="entry name" value="PROTEASE FAMILY M14 CARBOXYPEPTIDASE A,B"/>
    <property type="match status" value="1"/>
</dbReference>
<evidence type="ECO:0000259" key="9">
    <source>
        <dbReference type="PROSITE" id="PS52035"/>
    </source>
</evidence>
<dbReference type="PROSITE" id="PS52035">
    <property type="entry name" value="PEPTIDASE_M14"/>
    <property type="match status" value="1"/>
</dbReference>
<dbReference type="GO" id="GO:0008270">
    <property type="term" value="F:zinc ion binding"/>
    <property type="evidence" value="ECO:0007669"/>
    <property type="project" value="InterPro"/>
</dbReference>
<dbReference type="Gene3D" id="3.40.630.10">
    <property type="entry name" value="Zn peptidases"/>
    <property type="match status" value="1"/>
</dbReference>
<organism evidence="10 11">
    <name type="scientific">Planctobacterium marinum</name>
    <dbReference type="NCBI Taxonomy" id="1631968"/>
    <lineage>
        <taxon>Bacteria</taxon>
        <taxon>Pseudomonadati</taxon>
        <taxon>Pseudomonadota</taxon>
        <taxon>Gammaproteobacteria</taxon>
        <taxon>Alteromonadales</taxon>
        <taxon>Alteromonadaceae</taxon>
        <taxon>Planctobacterium</taxon>
    </lineage>
</organism>
<dbReference type="RefSeq" id="WP_338291542.1">
    <property type="nucleotide sequence ID" value="NZ_AP027272.1"/>
</dbReference>
<evidence type="ECO:0000256" key="2">
    <source>
        <dbReference type="ARBA" id="ARBA00005988"/>
    </source>
</evidence>
<dbReference type="Proteomes" id="UP001333710">
    <property type="component" value="Chromosome"/>
</dbReference>
<evidence type="ECO:0000256" key="4">
    <source>
        <dbReference type="ARBA" id="ARBA00022801"/>
    </source>
</evidence>
<evidence type="ECO:0000256" key="5">
    <source>
        <dbReference type="ARBA" id="ARBA00022833"/>
    </source>
</evidence>
<evidence type="ECO:0000256" key="8">
    <source>
        <dbReference type="SAM" id="SignalP"/>
    </source>
</evidence>
<feature type="chain" id="PRO_5041370129" evidence="8">
    <location>
        <begin position="22"/>
        <end position="883"/>
    </location>
</feature>
<keyword evidence="11" id="KW-1185">Reference proteome</keyword>
<comment type="caution">
    <text evidence="7">Lacks conserved residue(s) required for the propagation of feature annotation.</text>
</comment>
<evidence type="ECO:0000313" key="10">
    <source>
        <dbReference type="EMBL" id="BDX05563.1"/>
    </source>
</evidence>
<comment type="similarity">
    <text evidence="2 7">Belongs to the peptidase M14 family.</text>
</comment>
<dbReference type="SMART" id="SM00631">
    <property type="entry name" value="Zn_pept"/>
    <property type="match status" value="1"/>
</dbReference>
<evidence type="ECO:0000256" key="6">
    <source>
        <dbReference type="ARBA" id="ARBA00023049"/>
    </source>
</evidence>
<evidence type="ECO:0000256" key="7">
    <source>
        <dbReference type="PROSITE-ProRule" id="PRU01379"/>
    </source>
</evidence>
<keyword evidence="5" id="KW-0862">Zinc</keyword>
<sequence>MRYSFTLPSLLLLLCAVTVSAEGPWPDTVYEQKTPTLKSLYDYKSGEALSDSSQIEGYLNALQSAHPDKLQLLTYGESWQGRKLNYAVISSPENMANLQSIREAYIRFADPRRTDQRTMNSELAELPAIVWLGYGVHGNEVSSPDAALQVAYHLLAAKNDAMVSAILDNVIVLLDPLQNPDGREKFIHHFNNNTGPSPNGYPFATERREGWNNGRTNHYIFDLNRDWAAMTQPETQGRVDLLSKWLPLIAVDLHEFGTDYTYYFTPEADPFNPYITDTQKQGLEIIGKNNAKYFDQRGWRYFTREIYDAFFPGYGAGWPVFYGALGMTYEQASPRGLKATNKLGEIFTYADAVQHHFVASIATLETAAKHKALFLERFWEYRDNAIKLGKSGDVRQVVLARSSDPFNSDKLARLLARQGIEIDVANEAFTACSVQYQKGDYVIDMAQPNYRMIRNYLDTHIPMEADFIALQENLRRQHKSHVLYDVTAWSKRLTHNVDVAYCSKQAKVDRKPLDTEVLPPLQQSGEGDLAWLVDWQHTGSAMFLIDALRAGLVIYSSDKSFTQKGRKLAEGSLIIYKKQAIEDAVQVVQNLAQKYQVELINTNTSWVEDGVNFGSQHVVKMKSPDIALLWDRPTSSYLAGATRYVFERQLGHPVHTIAARYINNLDLFDFDVLILPGGDYSDLLTTSGTEKLNTWLRRGGVLIALSSSVDFLVKQQLSALQRENNQIDPQKALTTTDESLIDDAQQYEAMQVDPHRGMETFPGNILKVLPNQEHWMTVGIDRPIYSFASGNGTYQPLHRGQGVNVAHYAGADEVLASGYLWQDYQKQLAFKPFLTVEDMGEGMILSFPESPTFRGQQPGLHMLWINAIWRGVAHTKANIRNGR</sequence>
<proteinExistence type="inferred from homology"/>
<dbReference type="PANTHER" id="PTHR11705:SF143">
    <property type="entry name" value="SLL0236 PROTEIN"/>
    <property type="match status" value="1"/>
</dbReference>
<accession>A0AA48HTI3</accession>
<dbReference type="SUPFAM" id="SSF52317">
    <property type="entry name" value="Class I glutamine amidotransferase-like"/>
    <property type="match status" value="1"/>
</dbReference>
<dbReference type="EMBL" id="AP027272">
    <property type="protein sequence ID" value="BDX05563.1"/>
    <property type="molecule type" value="Genomic_DNA"/>
</dbReference>
<dbReference type="InterPro" id="IPR029062">
    <property type="entry name" value="Class_I_gatase-like"/>
</dbReference>
<dbReference type="Pfam" id="PF00246">
    <property type="entry name" value="Peptidase_M14"/>
    <property type="match status" value="1"/>
</dbReference>
<name>A0AA48HTI3_9ALTE</name>
<dbReference type="KEGG" id="pmaw:MACH26_10840"/>
<keyword evidence="3" id="KW-0645">Protease</keyword>
<dbReference type="GO" id="GO:0006508">
    <property type="term" value="P:proteolysis"/>
    <property type="evidence" value="ECO:0007669"/>
    <property type="project" value="UniProtKB-KW"/>
</dbReference>
<reference evidence="10" key="1">
    <citation type="submission" date="2023-01" db="EMBL/GenBank/DDBJ databases">
        <title>Complete genome sequence of Planctobacterium marinum strain Dej080120_11.</title>
        <authorList>
            <person name="Ueki S."/>
            <person name="Maruyama F."/>
        </authorList>
    </citation>
    <scope>NUCLEOTIDE SEQUENCE</scope>
    <source>
        <strain evidence="10">Dej080120_11</strain>
    </source>
</reference>
<keyword evidence="4" id="KW-0378">Hydrolase</keyword>
<evidence type="ECO:0000313" key="11">
    <source>
        <dbReference type="Proteomes" id="UP001333710"/>
    </source>
</evidence>
<feature type="signal peptide" evidence="8">
    <location>
        <begin position="1"/>
        <end position="21"/>
    </location>
</feature>
<evidence type="ECO:0000256" key="3">
    <source>
        <dbReference type="ARBA" id="ARBA00022670"/>
    </source>
</evidence>
<evidence type="ECO:0000256" key="1">
    <source>
        <dbReference type="ARBA" id="ARBA00001947"/>
    </source>
</evidence>
<comment type="cofactor">
    <cofactor evidence="1">
        <name>Zn(2+)</name>
        <dbReference type="ChEBI" id="CHEBI:29105"/>
    </cofactor>
</comment>
<dbReference type="GO" id="GO:0005615">
    <property type="term" value="C:extracellular space"/>
    <property type="evidence" value="ECO:0007669"/>
    <property type="project" value="TreeGrafter"/>
</dbReference>
<dbReference type="AlphaFoldDB" id="A0AA48HTI3"/>
<dbReference type="SUPFAM" id="SSF53187">
    <property type="entry name" value="Zn-dependent exopeptidases"/>
    <property type="match status" value="1"/>
</dbReference>
<feature type="domain" description="Peptidase M14" evidence="9">
    <location>
        <begin position="47"/>
        <end position="350"/>
    </location>
</feature>
<keyword evidence="6" id="KW-0482">Metalloprotease</keyword>
<dbReference type="GO" id="GO:0004181">
    <property type="term" value="F:metallocarboxypeptidase activity"/>
    <property type="evidence" value="ECO:0007669"/>
    <property type="project" value="InterPro"/>
</dbReference>
<keyword evidence="8" id="KW-0732">Signal</keyword>